<gene>
    <name evidence="1" type="ORF">SAMN02745114_00077</name>
</gene>
<keyword evidence="1" id="KW-0540">Nuclease</keyword>
<dbReference type="AlphaFoldDB" id="A0A1T4JTT2"/>
<proteinExistence type="predicted"/>
<keyword evidence="2" id="KW-1185">Reference proteome</keyword>
<dbReference type="OrthoDB" id="1551452at2"/>
<accession>A0A1T4JTT2</accession>
<sequence>MVESIKGKKLNKGEWAEFYVMLKLLGEGRLYTADKLLQKNYKSYLDVLKVIRQEMTSHVLEYIIDEDKSAVIIKPQEKEEIWATISTDEFSENAKNLFDGIKDLKGNSVPAPDSVCEFAKIIYVSKPKAPAVKALKKEFGGKNDIFIEVRDGQTSIVSVMGFSIKSKFGHNPTLFNAGSSSQFLYKLSNCNDEIMDEFNAITVNGGRGWSKCKEYLTDNNISLQFTSTQNPVYNDNLFLIREPMSKIMAWCVKDRLIDSPGNYEVMETVERMTDANPLNVPNPQIYYEKAIKDFLMAGFTGMTAGKPWDGKEQVNGGYISVMDDGDVLCYHSNDREAFRDYLYRNTHFEYVSADKYVWSRIIKIDNDYYLPLNVSVRFNTHIR</sequence>
<reference evidence="1 2" key="1">
    <citation type="submission" date="2017-02" db="EMBL/GenBank/DDBJ databases">
        <authorList>
            <person name="Peterson S.W."/>
        </authorList>
    </citation>
    <scope>NUCLEOTIDE SEQUENCE [LARGE SCALE GENOMIC DNA]</scope>
    <source>
        <strain evidence="1 2">ATCC 51222</strain>
    </source>
</reference>
<keyword evidence="1" id="KW-0378">Hydrolase</keyword>
<dbReference type="Proteomes" id="UP000190657">
    <property type="component" value="Unassembled WGS sequence"/>
</dbReference>
<dbReference type="InterPro" id="IPR019062">
    <property type="entry name" value="Restrct_endonuc_II_HpaII"/>
</dbReference>
<organism evidence="1 2">
    <name type="scientific">Eubacterium coprostanoligenes</name>
    <dbReference type="NCBI Taxonomy" id="290054"/>
    <lineage>
        <taxon>Bacteria</taxon>
        <taxon>Bacillati</taxon>
        <taxon>Bacillota</taxon>
        <taxon>Clostridia</taxon>
        <taxon>Eubacteriales</taxon>
        <taxon>Eubacteriaceae</taxon>
        <taxon>Eubacterium</taxon>
    </lineage>
</organism>
<dbReference type="EMBL" id="FUWW01000001">
    <property type="protein sequence ID" value="SJZ33467.1"/>
    <property type="molecule type" value="Genomic_DNA"/>
</dbReference>
<name>A0A1T4JTT2_9FIRM</name>
<dbReference type="STRING" id="290054.SAMN02745114_00077"/>
<keyword evidence="1" id="KW-0255">Endonuclease</keyword>
<evidence type="ECO:0000313" key="1">
    <source>
        <dbReference type="EMBL" id="SJZ33467.1"/>
    </source>
</evidence>
<evidence type="ECO:0000313" key="2">
    <source>
        <dbReference type="Proteomes" id="UP000190657"/>
    </source>
</evidence>
<protein>
    <submittedName>
        <fullName evidence="1">HpaII restriction endonuclease</fullName>
    </submittedName>
</protein>
<dbReference type="Pfam" id="PF09561">
    <property type="entry name" value="RE_HpaII"/>
    <property type="match status" value="1"/>
</dbReference>
<dbReference type="RefSeq" id="WP_078767595.1">
    <property type="nucleotide sequence ID" value="NZ_FUWW01000001.1"/>
</dbReference>
<dbReference type="GO" id="GO:0004519">
    <property type="term" value="F:endonuclease activity"/>
    <property type="evidence" value="ECO:0007669"/>
    <property type="project" value="UniProtKB-KW"/>
</dbReference>